<evidence type="ECO:0000313" key="2">
    <source>
        <dbReference type="Proteomes" id="UP000241769"/>
    </source>
</evidence>
<protein>
    <submittedName>
        <fullName evidence="1">Uncharacterized protein</fullName>
    </submittedName>
</protein>
<dbReference type="AlphaFoldDB" id="A0A2P6NVZ8"/>
<keyword evidence="2" id="KW-1185">Reference proteome</keyword>
<accession>A0A2P6NVZ8</accession>
<proteinExistence type="predicted"/>
<organism evidence="1 2">
    <name type="scientific">Planoprotostelium fungivorum</name>
    <dbReference type="NCBI Taxonomy" id="1890364"/>
    <lineage>
        <taxon>Eukaryota</taxon>
        <taxon>Amoebozoa</taxon>
        <taxon>Evosea</taxon>
        <taxon>Variosea</taxon>
        <taxon>Cavosteliida</taxon>
        <taxon>Cavosteliaceae</taxon>
        <taxon>Planoprotostelium</taxon>
    </lineage>
</organism>
<evidence type="ECO:0000313" key="1">
    <source>
        <dbReference type="EMBL" id="PRP88141.1"/>
    </source>
</evidence>
<dbReference type="InParanoid" id="A0A2P6NVZ8"/>
<gene>
    <name evidence="1" type="ORF">PROFUN_04232</name>
</gene>
<name>A0A2P6NVZ8_9EUKA</name>
<dbReference type="Proteomes" id="UP000241769">
    <property type="component" value="Unassembled WGS sequence"/>
</dbReference>
<sequence>MRSADSNICPRHSDREKCLKSSKKIRCACDEQKQRDNMLRTLVFLSIVLAALSATRYYYDNPVCVDNDPNIVYIDKAGVCNSNSRTNTSSIATCDYGFFRLREYKGDSCQGTGSTVMWQCEGREGKIHTRSKCGDFPHIDPKVNIVKAYFGTENCEGSPTSWIIYKKQEGAPPDACVGESKCNNEEKTSFVYICPKRT</sequence>
<reference evidence="1 2" key="1">
    <citation type="journal article" date="2018" name="Genome Biol. Evol.">
        <title>Multiple Roots of Fruiting Body Formation in Amoebozoa.</title>
        <authorList>
            <person name="Hillmann F."/>
            <person name="Forbes G."/>
            <person name="Novohradska S."/>
            <person name="Ferling I."/>
            <person name="Riege K."/>
            <person name="Groth M."/>
            <person name="Westermann M."/>
            <person name="Marz M."/>
            <person name="Spaller T."/>
            <person name="Winckler T."/>
            <person name="Schaap P."/>
            <person name="Glockner G."/>
        </authorList>
    </citation>
    <scope>NUCLEOTIDE SEQUENCE [LARGE SCALE GENOMIC DNA]</scope>
    <source>
        <strain evidence="1 2">Jena</strain>
    </source>
</reference>
<comment type="caution">
    <text evidence="1">The sequence shown here is derived from an EMBL/GenBank/DDBJ whole genome shotgun (WGS) entry which is preliminary data.</text>
</comment>
<dbReference type="EMBL" id="MDYQ01000014">
    <property type="protein sequence ID" value="PRP88141.1"/>
    <property type="molecule type" value="Genomic_DNA"/>
</dbReference>